<name>A0A5C6M6J9_9PLAN</name>
<dbReference type="PROSITE" id="PS51318">
    <property type="entry name" value="TAT"/>
    <property type="match status" value="1"/>
</dbReference>
<dbReference type="NCBIfam" id="TIGR01409">
    <property type="entry name" value="TAT_signal_seq"/>
    <property type="match status" value="1"/>
</dbReference>
<comment type="caution">
    <text evidence="1">The sequence shown here is derived from an EMBL/GenBank/DDBJ whole genome shotgun (WGS) entry which is preliminary data.</text>
</comment>
<protein>
    <recommendedName>
        <fullName evidence="3">DUF3500 domain-containing protein</fullName>
    </recommendedName>
</protein>
<dbReference type="Pfam" id="PF12006">
    <property type="entry name" value="DUF3500"/>
    <property type="match status" value="1"/>
</dbReference>
<proteinExistence type="predicted"/>
<reference evidence="1 2" key="2">
    <citation type="submission" date="2019-08" db="EMBL/GenBank/DDBJ databases">
        <authorList>
            <person name="Henke P."/>
        </authorList>
    </citation>
    <scope>NUCLEOTIDE SEQUENCE [LARGE SCALE GENOMIC DNA]</scope>
    <source>
        <strain evidence="1">Phe10_nw2017</strain>
    </source>
</reference>
<evidence type="ECO:0008006" key="3">
    <source>
        <dbReference type="Google" id="ProtNLM"/>
    </source>
</evidence>
<keyword evidence="2" id="KW-1185">Reference proteome</keyword>
<evidence type="ECO:0000313" key="1">
    <source>
        <dbReference type="EMBL" id="TWW09769.1"/>
    </source>
</evidence>
<sequence>MKPSQCDCSTARSAVDRRGFVKGLAAAAALVLPGRSLQAGLYSGPSRTSAAETAVTELYRTLTDDQKKVLCLPFDHEKRHRISANWHVTEPTLGQQNFFTSMQRELTTRIVRGLCSEEGYARLTRQMDEDAGGLHEFSVAFFGVPGDEAQPFEFMLTGRHLTLRADGNTVDRAAFGGPIIYGHDQVDPVASKNIYYYQTQQTDAVFRSLTADQAAKALVAQAPAETAVQLQGDAGKFAGIQVGELSAEQKQQVEQALKVLLAPYRTEDVSEVMDIVKSSGGMDQLHMAFYSQGDLSGDKTWDIWRVEGPSFVWHYRGAPHVHAYINIGTKKA</sequence>
<dbReference type="InterPro" id="IPR021889">
    <property type="entry name" value="DUF3500"/>
</dbReference>
<dbReference type="Proteomes" id="UP000321083">
    <property type="component" value="Unassembled WGS sequence"/>
</dbReference>
<dbReference type="EMBL" id="SRHE01000183">
    <property type="protein sequence ID" value="TWW09769.1"/>
    <property type="molecule type" value="Genomic_DNA"/>
</dbReference>
<organism evidence="1 2">
    <name type="scientific">Planctomyces bekefii</name>
    <dbReference type="NCBI Taxonomy" id="1653850"/>
    <lineage>
        <taxon>Bacteria</taxon>
        <taxon>Pseudomonadati</taxon>
        <taxon>Planctomycetota</taxon>
        <taxon>Planctomycetia</taxon>
        <taxon>Planctomycetales</taxon>
        <taxon>Planctomycetaceae</taxon>
        <taxon>Planctomyces</taxon>
    </lineage>
</organism>
<accession>A0A5C6M6J9</accession>
<reference evidence="1 2" key="1">
    <citation type="submission" date="2019-08" db="EMBL/GenBank/DDBJ databases">
        <title>100 year-old enigma solved: identification of Planctomyces bekefii, the type genus and species of the phylum Planctomycetes.</title>
        <authorList>
            <person name="Svetlana D.N."/>
            <person name="Overmann J."/>
        </authorList>
    </citation>
    <scope>NUCLEOTIDE SEQUENCE [LARGE SCALE GENOMIC DNA]</scope>
    <source>
        <strain evidence="1">Phe10_nw2017</strain>
    </source>
</reference>
<dbReference type="InterPro" id="IPR006311">
    <property type="entry name" value="TAT_signal"/>
</dbReference>
<gene>
    <name evidence="1" type="ORF">E3A20_11030</name>
</gene>
<evidence type="ECO:0000313" key="2">
    <source>
        <dbReference type="Proteomes" id="UP000321083"/>
    </source>
</evidence>
<dbReference type="AlphaFoldDB" id="A0A5C6M6J9"/>
<dbReference type="InterPro" id="IPR019546">
    <property type="entry name" value="TAT_signal_bac_arc"/>
</dbReference>